<organism evidence="6 7">
    <name type="scientific">Strongyloides papillosus</name>
    <name type="common">Intestinal threadworm</name>
    <dbReference type="NCBI Taxonomy" id="174720"/>
    <lineage>
        <taxon>Eukaryota</taxon>
        <taxon>Metazoa</taxon>
        <taxon>Ecdysozoa</taxon>
        <taxon>Nematoda</taxon>
        <taxon>Chromadorea</taxon>
        <taxon>Rhabditida</taxon>
        <taxon>Tylenchina</taxon>
        <taxon>Panagrolaimomorpha</taxon>
        <taxon>Strongyloidoidea</taxon>
        <taxon>Strongyloididae</taxon>
        <taxon>Strongyloides</taxon>
    </lineage>
</organism>
<dbReference type="WBParaSite" id="SPAL_0001535900.1">
    <property type="protein sequence ID" value="SPAL_0001535900.1"/>
    <property type="gene ID" value="SPAL_0001535900"/>
</dbReference>
<evidence type="ECO:0000259" key="5">
    <source>
        <dbReference type="PROSITE" id="PS50041"/>
    </source>
</evidence>
<evidence type="ECO:0000256" key="1">
    <source>
        <dbReference type="ARBA" id="ARBA00023157"/>
    </source>
</evidence>
<dbReference type="Pfam" id="PF00059">
    <property type="entry name" value="Lectin_C"/>
    <property type="match status" value="2"/>
</dbReference>
<dbReference type="PROSITE" id="PS50041">
    <property type="entry name" value="C_TYPE_LECTIN_2"/>
    <property type="match status" value="2"/>
</dbReference>
<dbReference type="Proteomes" id="UP000046392">
    <property type="component" value="Unplaced"/>
</dbReference>
<dbReference type="PANTHER" id="PTHR22991:SF42">
    <property type="entry name" value="C-TYPE LECTIN DOMAIN-CONTAINING PROTEIN"/>
    <property type="match status" value="1"/>
</dbReference>
<dbReference type="SUPFAM" id="SSF49854">
    <property type="entry name" value="Spermadhesin, CUB domain"/>
    <property type="match status" value="2"/>
</dbReference>
<evidence type="ECO:0000313" key="6">
    <source>
        <dbReference type="Proteomes" id="UP000046392"/>
    </source>
</evidence>
<dbReference type="AlphaFoldDB" id="A0A0N5CBU5"/>
<dbReference type="CDD" id="cd00037">
    <property type="entry name" value="CLECT"/>
    <property type="match status" value="2"/>
</dbReference>
<name>A0A0N5CBU5_STREA</name>
<proteinExistence type="predicted"/>
<evidence type="ECO:0000259" key="4">
    <source>
        <dbReference type="PROSITE" id="PS01180"/>
    </source>
</evidence>
<sequence>MLKFIITTFILSVILEVIYASNGKCSDGYVFFNNLCYKKFDIVSVNRTDAEILCKEENSNFPIIHDNVTNEFLKSFSNNNFWIDLTCFNDTTCSWSDGSQYNYNNFQNNKANVIIGNYVYIQHNSEHQNFYGIWTSENENYYVGSVICVKNASFHNQDCPPNYDYIADDNSNCYKYINIEKNFNDSNNDCIKDTGHLVSIHSPKENMDIINYVEMNQNEKSFWIGLEYDSTKNISQWIDGSNVTFLNYKEGFPNTYFGNAVEMLMINDVNSLGFWENSNQENILPYICMMTDEEVSSYWDNKFSTPTPISVNTLSPEGQCPKNAFFENNGTITSPAYPTFYGDDFSCDYYLIMTNHSLVQFTITDFNIAENDILKIYEGNYIKLLAEFTGFDNNDVIGKTISTSNESSMVISFKSAKSHLSSHRGFMGYFEMYDPSLTTINPITTTLPSVIDQTNSSSCPDNIFIDPSAQIESPGYPNPYGNDLMCYYIIEVPETKRIAISVIEHHFSLVGVELHIYDGRGETNDQIMEITKNDNNNGTLLAVSKSNFMTIVFYTPQVPGTIGDKWLLWYKTF</sequence>
<feature type="domain" description="CUB" evidence="4">
    <location>
        <begin position="459"/>
        <end position="573"/>
    </location>
</feature>
<dbReference type="STRING" id="174720.A0A0N5CBU5"/>
<dbReference type="Gene3D" id="3.10.100.10">
    <property type="entry name" value="Mannose-Binding Protein A, subunit A"/>
    <property type="match status" value="2"/>
</dbReference>
<protein>
    <submittedName>
        <fullName evidence="7">C-type LECtin</fullName>
    </submittedName>
</protein>
<dbReference type="CDD" id="cd00041">
    <property type="entry name" value="CUB"/>
    <property type="match status" value="2"/>
</dbReference>
<dbReference type="InterPro" id="IPR050976">
    <property type="entry name" value="Snaclec"/>
</dbReference>
<evidence type="ECO:0000313" key="7">
    <source>
        <dbReference type="WBParaSite" id="SPAL_0001535900.1"/>
    </source>
</evidence>
<feature type="domain" description="CUB" evidence="4">
    <location>
        <begin position="320"/>
        <end position="433"/>
    </location>
</feature>
<feature type="domain" description="C-type lectin" evidence="5">
    <location>
        <begin position="32"/>
        <end position="138"/>
    </location>
</feature>
<dbReference type="InterPro" id="IPR016187">
    <property type="entry name" value="CTDL_fold"/>
</dbReference>
<dbReference type="SUPFAM" id="SSF56436">
    <property type="entry name" value="C-type lectin-like"/>
    <property type="match status" value="2"/>
</dbReference>
<reference evidence="7" key="1">
    <citation type="submission" date="2017-02" db="UniProtKB">
        <authorList>
            <consortium name="WormBaseParasite"/>
        </authorList>
    </citation>
    <scope>IDENTIFICATION</scope>
</reference>
<dbReference type="InterPro" id="IPR000859">
    <property type="entry name" value="CUB_dom"/>
</dbReference>
<comment type="caution">
    <text evidence="2">Lacks conserved residue(s) required for the propagation of feature annotation.</text>
</comment>
<dbReference type="Gene3D" id="2.60.120.290">
    <property type="entry name" value="Spermadhesin, CUB domain"/>
    <property type="match status" value="2"/>
</dbReference>
<feature type="chain" id="PRO_5005895715" evidence="3">
    <location>
        <begin position="21"/>
        <end position="573"/>
    </location>
</feature>
<feature type="disulfide bond" evidence="2">
    <location>
        <begin position="320"/>
        <end position="347"/>
    </location>
</feature>
<dbReference type="SMART" id="SM00034">
    <property type="entry name" value="CLECT"/>
    <property type="match status" value="2"/>
</dbReference>
<dbReference type="Pfam" id="PF00431">
    <property type="entry name" value="CUB"/>
    <property type="match status" value="2"/>
</dbReference>
<dbReference type="SMART" id="SM00042">
    <property type="entry name" value="CUB"/>
    <property type="match status" value="2"/>
</dbReference>
<evidence type="ECO:0000256" key="3">
    <source>
        <dbReference type="SAM" id="SignalP"/>
    </source>
</evidence>
<keyword evidence="1 2" id="KW-1015">Disulfide bond</keyword>
<dbReference type="InterPro" id="IPR016186">
    <property type="entry name" value="C-type_lectin-like/link_sf"/>
</dbReference>
<dbReference type="InterPro" id="IPR001304">
    <property type="entry name" value="C-type_lectin-like"/>
</dbReference>
<keyword evidence="6" id="KW-1185">Reference proteome</keyword>
<dbReference type="PANTHER" id="PTHR22991">
    <property type="entry name" value="PROTEIN CBG13490"/>
    <property type="match status" value="1"/>
</dbReference>
<accession>A0A0N5CBU5</accession>
<feature type="domain" description="C-type lectin" evidence="5">
    <location>
        <begin position="169"/>
        <end position="289"/>
    </location>
</feature>
<dbReference type="InterPro" id="IPR035914">
    <property type="entry name" value="Sperma_CUB_dom_sf"/>
</dbReference>
<feature type="disulfide bond" evidence="2">
    <location>
        <begin position="459"/>
        <end position="486"/>
    </location>
</feature>
<feature type="signal peptide" evidence="3">
    <location>
        <begin position="1"/>
        <end position="20"/>
    </location>
</feature>
<dbReference type="PROSITE" id="PS01180">
    <property type="entry name" value="CUB"/>
    <property type="match status" value="2"/>
</dbReference>
<evidence type="ECO:0000256" key="2">
    <source>
        <dbReference type="PROSITE-ProRule" id="PRU00059"/>
    </source>
</evidence>
<keyword evidence="3" id="KW-0732">Signal</keyword>